<dbReference type="Pfam" id="PF00566">
    <property type="entry name" value="RabGAP-TBC"/>
    <property type="match status" value="1"/>
</dbReference>
<dbReference type="OrthoDB" id="294251at2759"/>
<protein>
    <recommendedName>
        <fullName evidence="2">Rab-GAP TBC domain-containing protein</fullName>
    </recommendedName>
</protein>
<evidence type="ECO:0000259" key="2">
    <source>
        <dbReference type="Pfam" id="PF00566"/>
    </source>
</evidence>
<keyword evidence="1" id="KW-0175">Coiled coil</keyword>
<evidence type="ECO:0000313" key="4">
    <source>
        <dbReference type="Proteomes" id="UP000187209"/>
    </source>
</evidence>
<dbReference type="AlphaFoldDB" id="A0A1R2BQ24"/>
<dbReference type="InterPro" id="IPR000195">
    <property type="entry name" value="Rab-GAP-TBC_dom"/>
</dbReference>
<reference evidence="3 4" key="1">
    <citation type="submission" date="2016-11" db="EMBL/GenBank/DDBJ databases">
        <title>The macronuclear genome of Stentor coeruleus: a giant cell with tiny introns.</title>
        <authorList>
            <person name="Slabodnick M."/>
            <person name="Ruby J.G."/>
            <person name="Reiff S.B."/>
            <person name="Swart E.C."/>
            <person name="Gosai S."/>
            <person name="Prabakaran S."/>
            <person name="Witkowska E."/>
            <person name="Larue G.E."/>
            <person name="Fisher S."/>
            <person name="Freeman R.M."/>
            <person name="Gunawardena J."/>
            <person name="Chu W."/>
            <person name="Stover N.A."/>
            <person name="Gregory B.D."/>
            <person name="Nowacki M."/>
            <person name="Derisi J."/>
            <person name="Roy S.W."/>
            <person name="Marshall W.F."/>
            <person name="Sood P."/>
        </authorList>
    </citation>
    <scope>NUCLEOTIDE SEQUENCE [LARGE SCALE GENOMIC DNA]</scope>
    <source>
        <strain evidence="3">WM001</strain>
    </source>
</reference>
<dbReference type="InterPro" id="IPR035969">
    <property type="entry name" value="Rab-GAP_TBC_sf"/>
</dbReference>
<keyword evidence="4" id="KW-1185">Reference proteome</keyword>
<dbReference type="SUPFAM" id="SSF47923">
    <property type="entry name" value="Ypt/Rab-GAP domain of gyp1p"/>
    <property type="match status" value="1"/>
</dbReference>
<proteinExistence type="predicted"/>
<evidence type="ECO:0000313" key="3">
    <source>
        <dbReference type="EMBL" id="OMJ78695.1"/>
    </source>
</evidence>
<dbReference type="PANTHER" id="PTHR47219:SF9">
    <property type="entry name" value="GTPASE ACTIVATING PROTEIN AND CENTROSOME-ASSOCIATED, ISOFORM B"/>
    <property type="match status" value="1"/>
</dbReference>
<name>A0A1R2BQ24_9CILI</name>
<sequence>MDQTLRGDDSIHSSSITQTQTDLSIDEHIYTHNEGLTSLQNAISYLKEHRNVTYITTQDKKLPISVYLTENLDTLHLTNGKNHTKPLPIREIIELSPCDIFQVVREQDNLYLIRIKTRKKRYNLAFSHVSVRQKWYNSLDTLLKLSQECLGNSAIKNYIETISRTQNTSQSIFVFKEKSRVENMKIKKYQQIIKDYEKQAVAEVVNNMIIQVEKIHFAEKTLLTKSQCNELRMEKESLKKNQDGLKKTLRKKNNEALLLAESLECVKEKVNILIMKMKKSQINLLAWNKIIEFLDFADLQILASVSSRMRRSVLALWANKGHWGVIAVGGLEPRSFSWYVFSNQVVGNSQGLCKSPCDKQKLRMNEMLQVTAKLSADTSLAVKSIVISICEKSQSICCYQDIAKVSEFFYRIFKHEIRSVTVLCSLLGAPHYLAEIWKPGLLRIRMGIFQVQKILKLKLPYLFKHFKAINISLDYIIASWISTVFVCFFRENSSNSALCKIWDYYIVNGWPGIISTCLALLYLSQDKVIGTSLEQTLRYYKKRIKCKDMYNVIKKHEVDNVYLNELEKAFYVSIQD</sequence>
<dbReference type="Proteomes" id="UP000187209">
    <property type="component" value="Unassembled WGS sequence"/>
</dbReference>
<feature type="domain" description="Rab-GAP TBC" evidence="2">
    <location>
        <begin position="381"/>
        <end position="527"/>
    </location>
</feature>
<evidence type="ECO:0000256" key="1">
    <source>
        <dbReference type="SAM" id="Coils"/>
    </source>
</evidence>
<dbReference type="EMBL" id="MPUH01000508">
    <property type="protein sequence ID" value="OMJ78695.1"/>
    <property type="molecule type" value="Genomic_DNA"/>
</dbReference>
<gene>
    <name evidence="3" type="ORF">SteCoe_21414</name>
</gene>
<organism evidence="3 4">
    <name type="scientific">Stentor coeruleus</name>
    <dbReference type="NCBI Taxonomy" id="5963"/>
    <lineage>
        <taxon>Eukaryota</taxon>
        <taxon>Sar</taxon>
        <taxon>Alveolata</taxon>
        <taxon>Ciliophora</taxon>
        <taxon>Postciliodesmatophora</taxon>
        <taxon>Heterotrichea</taxon>
        <taxon>Heterotrichida</taxon>
        <taxon>Stentoridae</taxon>
        <taxon>Stentor</taxon>
    </lineage>
</organism>
<dbReference type="GO" id="GO:0031267">
    <property type="term" value="F:small GTPase binding"/>
    <property type="evidence" value="ECO:0007669"/>
    <property type="project" value="TreeGrafter"/>
</dbReference>
<dbReference type="PANTHER" id="PTHR47219">
    <property type="entry name" value="RAB GTPASE-ACTIVATING PROTEIN 1-LIKE"/>
    <property type="match status" value="1"/>
</dbReference>
<dbReference type="Gene3D" id="1.10.472.80">
    <property type="entry name" value="Ypt/Rab-GAP domain of gyp1p, domain 3"/>
    <property type="match status" value="1"/>
</dbReference>
<dbReference type="GO" id="GO:0005096">
    <property type="term" value="F:GTPase activator activity"/>
    <property type="evidence" value="ECO:0007669"/>
    <property type="project" value="TreeGrafter"/>
</dbReference>
<accession>A0A1R2BQ24</accession>
<comment type="caution">
    <text evidence="3">The sequence shown here is derived from an EMBL/GenBank/DDBJ whole genome shotgun (WGS) entry which is preliminary data.</text>
</comment>
<dbReference type="InterPro" id="IPR050302">
    <property type="entry name" value="Rab_GAP_TBC_domain"/>
</dbReference>
<feature type="coiled-coil region" evidence="1">
    <location>
        <begin position="228"/>
        <end position="255"/>
    </location>
</feature>